<dbReference type="Pfam" id="PF00675">
    <property type="entry name" value="Peptidase_M16"/>
    <property type="match status" value="1"/>
</dbReference>
<dbReference type="GO" id="GO:0046872">
    <property type="term" value="F:metal ion binding"/>
    <property type="evidence" value="ECO:0007669"/>
    <property type="project" value="InterPro"/>
</dbReference>
<dbReference type="InterPro" id="IPR007863">
    <property type="entry name" value="Peptidase_M16_C"/>
</dbReference>
<accession>A0A9D1EZU6</accession>
<name>A0A9D1EZU6_9BACT</name>
<dbReference type="PANTHER" id="PTHR11851">
    <property type="entry name" value="METALLOPROTEASE"/>
    <property type="match status" value="1"/>
</dbReference>
<dbReference type="SUPFAM" id="SSF63411">
    <property type="entry name" value="LuxS/MPP-like metallohydrolase"/>
    <property type="match status" value="4"/>
</dbReference>
<dbReference type="Gene3D" id="3.30.830.10">
    <property type="entry name" value="Metalloenzyme, LuxS/M16 peptidase-like"/>
    <property type="match status" value="4"/>
</dbReference>
<gene>
    <name evidence="3" type="ORF">IAC10_08300</name>
</gene>
<evidence type="ECO:0000313" key="3">
    <source>
        <dbReference type="EMBL" id="HIS36614.1"/>
    </source>
</evidence>
<dbReference type="InterPro" id="IPR011765">
    <property type="entry name" value="Pept_M16_N"/>
</dbReference>
<proteinExistence type="predicted"/>
<dbReference type="InterPro" id="IPR011249">
    <property type="entry name" value="Metalloenz_LuxS/M16"/>
</dbReference>
<dbReference type="PANTHER" id="PTHR11851:SF134">
    <property type="entry name" value="ZINC-DEPENDENT PROTEASE"/>
    <property type="match status" value="1"/>
</dbReference>
<evidence type="ECO:0000313" key="4">
    <source>
        <dbReference type="Proteomes" id="UP000823928"/>
    </source>
</evidence>
<dbReference type="Pfam" id="PF05193">
    <property type="entry name" value="Peptidase_M16_C"/>
    <property type="match status" value="2"/>
</dbReference>
<reference evidence="3" key="2">
    <citation type="journal article" date="2021" name="PeerJ">
        <title>Extensive microbial diversity within the chicken gut microbiome revealed by metagenomics and culture.</title>
        <authorList>
            <person name="Gilroy R."/>
            <person name="Ravi A."/>
            <person name="Getino M."/>
            <person name="Pursley I."/>
            <person name="Horton D.L."/>
            <person name="Alikhan N.F."/>
            <person name="Baker D."/>
            <person name="Gharbi K."/>
            <person name="Hall N."/>
            <person name="Watson M."/>
            <person name="Adriaenssens E.M."/>
            <person name="Foster-Nyarko E."/>
            <person name="Jarju S."/>
            <person name="Secka A."/>
            <person name="Antonio M."/>
            <person name="Oren A."/>
            <person name="Chaudhuri R.R."/>
            <person name="La Ragione R."/>
            <person name="Hildebrand F."/>
            <person name="Pallen M.J."/>
        </authorList>
    </citation>
    <scope>NUCLEOTIDE SEQUENCE</scope>
    <source>
        <strain evidence="3">6276</strain>
    </source>
</reference>
<organism evidence="3 4">
    <name type="scientific">Candidatus Scatousia excrementigallinarum</name>
    <dbReference type="NCBI Taxonomy" id="2840935"/>
    <lineage>
        <taxon>Bacteria</taxon>
        <taxon>Candidatus Scatousia</taxon>
    </lineage>
</organism>
<sequence length="930" mass="105111">MLNINPFYKTGIQNLKPPSTPQQPVEDKKVQNNTISNVTPDYNIKTPISYKKIEEIELPFDTKAHLYKLSNGQRVVIIPNEGQTVVKTYVNTGSMNEPDKVRGISHYIEHNLFNGSDGLEAGEFFKKTDEMGAGTNASTSFAETNYYIKSYLLNEGDLEKKIKIHASMLESPKFAADMLEKEKGIVNSEINMITSNPENIGFNRTIKNLFNIKSKSADLIAGTTDNIKNLTREDVIDYFNKNYYPANMVTVISGDVKPDETIKLAAKYFTSTKAPQNNRHFEKLTQIQKTVREDIISDKAVSTFVALGFKGPDNNNTKDRIILQAFFELLLTSPAITQYTNPLNIEVFANDEKISTEQNAPRAIILSANTSEENSEKLLKILYQQITNRQNKDLTDEEMQIIKKRMLRYLSNDFEYSESMNNLVGEALLENNIGLVKDYENIVNNLTSEDIKNVARKYFDLNKTAITLVHPQGSDKIKENYTKTKSLSFTGRTQAINPNNVEEYNMPENNMKLVLNNTKTPNSSFSITFSRDIPVNTEKPATAFLLNDILNEGSLFRNKTVYSTDNAKRAIVQNFQSSDKTLNAKATCDAAELSYAIKAAKEVLLNPRFTQKSLDDVKNNLKDDLSRAEKTPYNKLNKEFHRGTLYGYTDEEILNSVDSVTLDDIKALYNRILKDSKVSLVVSAPFAEKTAIKHQIFKEASLFPKAKEYNTFKFENFTPQKETKVLTDVHNKNQAQIVMSYKFKTNENLKDTATLELLNSILGGSPSSRLFNDLREKQKLAYSVRSTLNNVYDTKTIDLMIGTTTENKETGEISYNNLQKSIEGFKKHVEKLKTEKVSDKELQSAKLALKNLILEQNEGGSGKTETLDYSLSTCYGVTRENKLLEVIDSITPEDICNAANYIFKEKPVYSIVATENTLKANEKYLNSLAA</sequence>
<dbReference type="EMBL" id="DVIU01000163">
    <property type="protein sequence ID" value="HIS36614.1"/>
    <property type="molecule type" value="Genomic_DNA"/>
</dbReference>
<feature type="domain" description="Peptidase M16 C-terminal" evidence="2">
    <location>
        <begin position="659"/>
        <end position="849"/>
    </location>
</feature>
<comment type="caution">
    <text evidence="3">The sequence shown here is derived from an EMBL/GenBank/DDBJ whole genome shotgun (WGS) entry which is preliminary data.</text>
</comment>
<dbReference type="Proteomes" id="UP000823928">
    <property type="component" value="Unassembled WGS sequence"/>
</dbReference>
<evidence type="ECO:0000259" key="2">
    <source>
        <dbReference type="Pfam" id="PF05193"/>
    </source>
</evidence>
<evidence type="ECO:0000259" key="1">
    <source>
        <dbReference type="Pfam" id="PF00675"/>
    </source>
</evidence>
<protein>
    <submittedName>
        <fullName evidence="3">Insulinase family protein</fullName>
    </submittedName>
</protein>
<dbReference type="AlphaFoldDB" id="A0A9D1EZU6"/>
<feature type="domain" description="Peptidase M16 N-terminal" evidence="1">
    <location>
        <begin position="82"/>
        <end position="219"/>
    </location>
</feature>
<reference evidence="3" key="1">
    <citation type="submission" date="2020-10" db="EMBL/GenBank/DDBJ databases">
        <authorList>
            <person name="Gilroy R."/>
        </authorList>
    </citation>
    <scope>NUCLEOTIDE SEQUENCE</scope>
    <source>
        <strain evidence="3">6276</strain>
    </source>
</reference>
<dbReference type="InterPro" id="IPR050361">
    <property type="entry name" value="MPP/UQCRC_Complex"/>
</dbReference>
<feature type="domain" description="Peptidase M16 C-terminal" evidence="2">
    <location>
        <begin position="229"/>
        <end position="405"/>
    </location>
</feature>